<dbReference type="EMBL" id="JAFBEH010000006">
    <property type="protein sequence ID" value="MBM7642162.1"/>
    <property type="molecule type" value="Genomic_DNA"/>
</dbReference>
<dbReference type="InterPro" id="IPR002882">
    <property type="entry name" value="CofD"/>
</dbReference>
<dbReference type="PANTHER" id="PTHR30135:SF3">
    <property type="entry name" value="GLUCONEOGENESIS FACTOR-RELATED"/>
    <property type="match status" value="1"/>
</dbReference>
<evidence type="ECO:0000256" key="2">
    <source>
        <dbReference type="HAMAP-Rule" id="MF_00973"/>
    </source>
</evidence>
<evidence type="ECO:0000256" key="1">
    <source>
        <dbReference type="ARBA" id="ARBA00022490"/>
    </source>
</evidence>
<keyword evidence="1 2" id="KW-0963">Cytoplasm</keyword>
<dbReference type="HAMAP" id="MF_00973">
    <property type="entry name" value="Gluconeogen_factor"/>
    <property type="match status" value="1"/>
</dbReference>
<dbReference type="Proteomes" id="UP000697472">
    <property type="component" value="Unassembled WGS sequence"/>
</dbReference>
<comment type="caution">
    <text evidence="3">The sequence shown here is derived from an EMBL/GenBank/DDBJ whole genome shotgun (WGS) entry which is preliminary data.</text>
</comment>
<dbReference type="RefSeq" id="WP_205009016.1">
    <property type="nucleotide sequence ID" value="NZ_JAFBEH010000006.1"/>
</dbReference>
<organism evidence="3 4">
    <name type="scientific">Streptococcus loxodontisalivarius</name>
    <dbReference type="NCBI Taxonomy" id="1349415"/>
    <lineage>
        <taxon>Bacteria</taxon>
        <taxon>Bacillati</taxon>
        <taxon>Bacillota</taxon>
        <taxon>Bacilli</taxon>
        <taxon>Lactobacillales</taxon>
        <taxon>Streptococcaceae</taxon>
        <taxon>Streptococcus</taxon>
    </lineage>
</organism>
<proteinExistence type="inferred from homology"/>
<dbReference type="CDD" id="cd07044">
    <property type="entry name" value="CofD_YvcK"/>
    <property type="match status" value="1"/>
</dbReference>
<evidence type="ECO:0000313" key="3">
    <source>
        <dbReference type="EMBL" id="MBM7642162.1"/>
    </source>
</evidence>
<comment type="subcellular location">
    <subcellularLocation>
        <location evidence="2">Cytoplasm</location>
    </subcellularLocation>
</comment>
<comment type="similarity">
    <text evidence="2">Belongs to the gluconeogenesis factor family.</text>
</comment>
<name>A0ABS2PQ45_9STRE</name>
<dbReference type="SUPFAM" id="SSF142338">
    <property type="entry name" value="CofD-like"/>
    <property type="match status" value="1"/>
</dbReference>
<gene>
    <name evidence="3" type="ORF">JOC28_000455</name>
</gene>
<dbReference type="InterPro" id="IPR038136">
    <property type="entry name" value="CofD-like_dom_sf"/>
</dbReference>
<dbReference type="InterPro" id="IPR010119">
    <property type="entry name" value="Gluconeogen_factor"/>
</dbReference>
<dbReference type="NCBIfam" id="TIGR01826">
    <property type="entry name" value="CofD_related"/>
    <property type="match status" value="1"/>
</dbReference>
<dbReference type="Gene3D" id="3.40.50.10680">
    <property type="entry name" value="CofD-like domains"/>
    <property type="match status" value="1"/>
</dbReference>
<accession>A0ABS2PQ45</accession>
<evidence type="ECO:0000313" key="4">
    <source>
        <dbReference type="Proteomes" id="UP000697472"/>
    </source>
</evidence>
<protein>
    <recommendedName>
        <fullName evidence="2">Putative gluconeogenesis factor</fullName>
    </recommendedName>
</protein>
<keyword evidence="4" id="KW-1185">Reference proteome</keyword>
<dbReference type="PANTHER" id="PTHR30135">
    <property type="entry name" value="UNCHARACTERIZED PROTEIN YVCK-RELATED"/>
    <property type="match status" value="1"/>
</dbReference>
<comment type="function">
    <text evidence="2">Required for morphogenesis under gluconeogenic growth conditions.</text>
</comment>
<sequence length="325" mass="35847">MRKPKITVIGGGTGIPVILKSLRREDVAITAVVTVADDGGSSGELRSAMQLTPPGDLRNVLVAMSDMPKLYEQVFQYRFQEGDGALAGHPLGNLIIAGMAEMQGSTYNAMQLLTKFFHVTGKIYPASESPLTLHAVFQDGHEVVGESSIAGYEGMIDHVYVTNTYNDDKPKASRKVVDAILESDMIVLGPGSLFTSILPNLVIPEIKQALLETKAEVAYVCNIMTQHGETEHFSDADHVAVLNRHLGQDVIDTVLVNIDQVPQEYMENNKFDEYLVQVDHDFEGLRRECKRVISSNFLRLEKGGAFHHGDLVVEELMNLVRSKRP</sequence>
<reference evidence="3 4" key="1">
    <citation type="submission" date="2021-01" db="EMBL/GenBank/DDBJ databases">
        <title>Genomic Encyclopedia of Type Strains, Phase IV (KMG-IV): sequencing the most valuable type-strain genomes for metagenomic binning, comparative biology and taxonomic classification.</title>
        <authorList>
            <person name="Goeker M."/>
        </authorList>
    </citation>
    <scope>NUCLEOTIDE SEQUENCE [LARGE SCALE GENOMIC DNA]</scope>
    <source>
        <strain evidence="3 4">DSM 27382</strain>
    </source>
</reference>
<dbReference type="Pfam" id="PF01933">
    <property type="entry name" value="CofD"/>
    <property type="match status" value="1"/>
</dbReference>